<proteinExistence type="predicted"/>
<reference evidence="2 3" key="1">
    <citation type="submission" date="2019-08" db="EMBL/GenBank/DDBJ databases">
        <title>Whole genome of Aphis craccivora.</title>
        <authorList>
            <person name="Voronova N.V."/>
            <person name="Shulinski R.S."/>
            <person name="Bandarenka Y.V."/>
            <person name="Zhorov D.G."/>
            <person name="Warner D."/>
        </authorList>
    </citation>
    <scope>NUCLEOTIDE SEQUENCE [LARGE SCALE GENOMIC DNA]</scope>
    <source>
        <strain evidence="2">180601</strain>
        <tissue evidence="2">Whole Body</tissue>
    </source>
</reference>
<accession>A0A6G0ZLT8</accession>
<evidence type="ECO:0000313" key="3">
    <source>
        <dbReference type="Proteomes" id="UP000478052"/>
    </source>
</evidence>
<gene>
    <name evidence="2" type="ORF">FWK35_00002909</name>
</gene>
<dbReference type="AlphaFoldDB" id="A0A6G0ZLT8"/>
<evidence type="ECO:0000256" key="1">
    <source>
        <dbReference type="SAM" id="MobiDB-lite"/>
    </source>
</evidence>
<feature type="non-terminal residue" evidence="2">
    <location>
        <position position="1"/>
    </location>
</feature>
<comment type="caution">
    <text evidence="2">The sequence shown here is derived from an EMBL/GenBank/DDBJ whole genome shotgun (WGS) entry which is preliminary data.</text>
</comment>
<dbReference type="Proteomes" id="UP000478052">
    <property type="component" value="Unassembled WGS sequence"/>
</dbReference>
<evidence type="ECO:0000313" key="2">
    <source>
        <dbReference type="EMBL" id="KAF0772065.1"/>
    </source>
</evidence>
<dbReference type="EMBL" id="VUJU01000217">
    <property type="protein sequence ID" value="KAF0772065.1"/>
    <property type="molecule type" value="Genomic_DNA"/>
</dbReference>
<organism evidence="2 3">
    <name type="scientific">Aphis craccivora</name>
    <name type="common">Cowpea aphid</name>
    <dbReference type="NCBI Taxonomy" id="307492"/>
    <lineage>
        <taxon>Eukaryota</taxon>
        <taxon>Metazoa</taxon>
        <taxon>Ecdysozoa</taxon>
        <taxon>Arthropoda</taxon>
        <taxon>Hexapoda</taxon>
        <taxon>Insecta</taxon>
        <taxon>Pterygota</taxon>
        <taxon>Neoptera</taxon>
        <taxon>Paraneoptera</taxon>
        <taxon>Hemiptera</taxon>
        <taxon>Sternorrhyncha</taxon>
        <taxon>Aphidomorpha</taxon>
        <taxon>Aphidoidea</taxon>
        <taxon>Aphididae</taxon>
        <taxon>Aphidini</taxon>
        <taxon>Aphis</taxon>
        <taxon>Aphis</taxon>
    </lineage>
</organism>
<sequence length="65" mass="7021">ASVLRGRYLRETRSPPDTKVVTPSCPDFSSTSYPPEGAAAVSIRTPNRERHAKSAVYTSTTGHDS</sequence>
<name>A0A6G0ZLT8_APHCR</name>
<feature type="region of interest" description="Disordered" evidence="1">
    <location>
        <begin position="1"/>
        <end position="42"/>
    </location>
</feature>
<keyword evidence="3" id="KW-1185">Reference proteome</keyword>
<protein>
    <submittedName>
        <fullName evidence="2">Uncharacterized protein</fullName>
    </submittedName>
</protein>